<dbReference type="Pfam" id="PF03330">
    <property type="entry name" value="DPBB_1"/>
    <property type="match status" value="1"/>
</dbReference>
<organism evidence="4 5">
    <name type="scientific">Wallemia hederae</name>
    <dbReference type="NCBI Taxonomy" id="1540922"/>
    <lineage>
        <taxon>Eukaryota</taxon>
        <taxon>Fungi</taxon>
        <taxon>Dikarya</taxon>
        <taxon>Basidiomycota</taxon>
        <taxon>Wallemiomycotina</taxon>
        <taxon>Wallemiomycetes</taxon>
        <taxon>Wallemiales</taxon>
        <taxon>Wallemiaceae</taxon>
        <taxon>Wallemia</taxon>
    </lineage>
</organism>
<dbReference type="AlphaFoldDB" id="A0A4T0FMK2"/>
<keyword evidence="5" id="KW-1185">Reference proteome</keyword>
<feature type="domain" description="RlpA-like protein double-psi beta-barrel" evidence="3">
    <location>
        <begin position="24"/>
        <end position="112"/>
    </location>
</feature>
<feature type="chain" id="PRO_5020611073" description="RlpA-like protein double-psi beta-barrel domain-containing protein" evidence="2">
    <location>
        <begin position="19"/>
        <end position="117"/>
    </location>
</feature>
<evidence type="ECO:0000259" key="3">
    <source>
        <dbReference type="Pfam" id="PF03330"/>
    </source>
</evidence>
<sequence length="117" mass="11843">MQVALLATIASVATAATASPISSQKATYYDASIGIGACGKQLDESEMGVAVSTQMDCKALCGKSVEINSNGNTVSAPVVDCCPGCDGNHIDVTPNIFDSLDIALSEGVAPVAFSIEE</sequence>
<gene>
    <name evidence="4" type="ORF">E3P99_02006</name>
</gene>
<dbReference type="InterPro" id="IPR036908">
    <property type="entry name" value="RlpA-like_sf"/>
</dbReference>
<dbReference type="OrthoDB" id="623670at2759"/>
<feature type="signal peptide" evidence="2">
    <location>
        <begin position="1"/>
        <end position="18"/>
    </location>
</feature>
<dbReference type="SUPFAM" id="SSF50685">
    <property type="entry name" value="Barwin-like endoglucanases"/>
    <property type="match status" value="1"/>
</dbReference>
<evidence type="ECO:0000256" key="1">
    <source>
        <dbReference type="ARBA" id="ARBA00022729"/>
    </source>
</evidence>
<evidence type="ECO:0000313" key="5">
    <source>
        <dbReference type="Proteomes" id="UP000310189"/>
    </source>
</evidence>
<name>A0A4T0FMK2_9BASI</name>
<dbReference type="Gene3D" id="2.40.40.10">
    <property type="entry name" value="RlpA-like domain"/>
    <property type="match status" value="1"/>
</dbReference>
<keyword evidence="1 2" id="KW-0732">Signal</keyword>
<dbReference type="CDD" id="cd22191">
    <property type="entry name" value="DPBB_RlpA_EXP_N-like"/>
    <property type="match status" value="1"/>
</dbReference>
<proteinExistence type="predicted"/>
<comment type="caution">
    <text evidence="4">The sequence shown here is derived from an EMBL/GenBank/DDBJ whole genome shotgun (WGS) entry which is preliminary data.</text>
</comment>
<dbReference type="PANTHER" id="PTHR31836:SF28">
    <property type="entry name" value="SRCR DOMAIN-CONTAINING PROTEIN-RELATED"/>
    <property type="match status" value="1"/>
</dbReference>
<reference evidence="4 5" key="1">
    <citation type="submission" date="2019-03" db="EMBL/GenBank/DDBJ databases">
        <title>Sequencing 23 genomes of Wallemia ichthyophaga.</title>
        <authorList>
            <person name="Gostincar C."/>
        </authorList>
    </citation>
    <scope>NUCLEOTIDE SEQUENCE [LARGE SCALE GENOMIC DNA]</scope>
    <source>
        <strain evidence="4 5">EXF-5753</strain>
    </source>
</reference>
<evidence type="ECO:0000256" key="2">
    <source>
        <dbReference type="SAM" id="SignalP"/>
    </source>
</evidence>
<accession>A0A4T0FMK2</accession>
<dbReference type="EMBL" id="SPNW01000026">
    <property type="protein sequence ID" value="TIA89528.1"/>
    <property type="molecule type" value="Genomic_DNA"/>
</dbReference>
<protein>
    <recommendedName>
        <fullName evidence="3">RlpA-like protein double-psi beta-barrel domain-containing protein</fullName>
    </recommendedName>
</protein>
<dbReference type="InterPro" id="IPR051477">
    <property type="entry name" value="Expansin_CellWall"/>
</dbReference>
<evidence type="ECO:0000313" key="4">
    <source>
        <dbReference type="EMBL" id="TIA89528.1"/>
    </source>
</evidence>
<dbReference type="Proteomes" id="UP000310189">
    <property type="component" value="Unassembled WGS sequence"/>
</dbReference>
<dbReference type="InterPro" id="IPR009009">
    <property type="entry name" value="RlpA-like_DPBB"/>
</dbReference>
<dbReference type="PANTHER" id="PTHR31836">
    <property type="match status" value="1"/>
</dbReference>